<feature type="compositionally biased region" description="Basic and acidic residues" evidence="1">
    <location>
        <begin position="76"/>
        <end position="110"/>
    </location>
</feature>
<reference evidence="2 3" key="1">
    <citation type="journal article" date="2020" name="bioRxiv">
        <title>Whole genome comparisons of ergot fungi reveals the divergence and evolution of species within the genus Claviceps are the result of varying mechanisms driving genome evolution and host range expansion.</title>
        <authorList>
            <person name="Wyka S.A."/>
            <person name="Mondo S.J."/>
            <person name="Liu M."/>
            <person name="Dettman J."/>
            <person name="Nalam V."/>
            <person name="Broders K.D."/>
        </authorList>
    </citation>
    <scope>NUCLEOTIDE SEQUENCE [LARGE SCALE GENOMIC DNA]</scope>
    <source>
        <strain evidence="2 3">Clav52</strain>
    </source>
</reference>
<evidence type="ECO:0000313" key="2">
    <source>
        <dbReference type="EMBL" id="KAG6286648.1"/>
    </source>
</evidence>
<evidence type="ECO:0000313" key="3">
    <source>
        <dbReference type="Proteomes" id="UP000707071"/>
    </source>
</evidence>
<feature type="compositionally biased region" description="Polar residues" evidence="1">
    <location>
        <begin position="141"/>
        <end position="160"/>
    </location>
</feature>
<feature type="compositionally biased region" description="Basic and acidic residues" evidence="1">
    <location>
        <begin position="515"/>
        <end position="524"/>
    </location>
</feature>
<gene>
    <name evidence="2" type="ORF">E4U09_006638</name>
</gene>
<dbReference type="AlphaFoldDB" id="A0A9P7QCB1"/>
<evidence type="ECO:0000256" key="1">
    <source>
        <dbReference type="SAM" id="MobiDB-lite"/>
    </source>
</evidence>
<keyword evidence="3" id="KW-1185">Reference proteome</keyword>
<sequence>MVNMPLEETVTIVNNSGKIISTGKQLMSIFREAKASYDEKKAEIKALKRAETYDHASGLQRKDEHHHRPRTLARHATYEPGRRTEYDDRKIPHRQDGRRRSLDMHSETGSRRSHRDSHAPSRSPSHSNHDGPRSRSRPALTASNLKTLSEISSTAPSQTPYRPPAQKTYRSPYAETLPKDSRISWMNLTQCGTAKLSAEPQPDWRQSTIVPRRQSEPEFARHDQTYASKGADTGKEIDMHLAYGDVPPDLADMVDLDPAMADEYQANQLVRRIEGLLDEAHCVQHSATSMIKRLQEKPDAAAAVALTLADLSSVVGKMSPAFIGFLKNASPAVFSLLASPQFLIGTGIAVGLTVVMFGGWKIVKRAHEQQQVSRAPAAATHRPALLRSQSENHASGMIEEALIVDDELSSIESWRRGILPPGADNESAEIELITPVADRAQRHKHGKDDFEVSSHRSRSARTARTDKTAKTGKTSKTTKTSKTAKTDVTAKTSKSSNTHKTSKTEKPKSSSSSSKGKEREHPAPDAHGWISRRATVETVYGADSELGTYRPSKWDRDDRDDRSCSRDRSVKKMEGGRSNGMELVYRPRAQIQGDNMLKALFKNKDRKERESRREAVMA</sequence>
<dbReference type="Proteomes" id="UP000707071">
    <property type="component" value="Unassembled WGS sequence"/>
</dbReference>
<dbReference type="EMBL" id="SRRH01000615">
    <property type="protein sequence ID" value="KAG6286648.1"/>
    <property type="molecule type" value="Genomic_DNA"/>
</dbReference>
<feature type="compositionally biased region" description="Basic and acidic residues" evidence="1">
    <location>
        <begin position="552"/>
        <end position="575"/>
    </location>
</feature>
<name>A0A9P7QCB1_9HYPO</name>
<feature type="compositionally biased region" description="Basic residues" evidence="1">
    <location>
        <begin position="64"/>
        <end position="73"/>
    </location>
</feature>
<proteinExistence type="predicted"/>
<feature type="region of interest" description="Disordered" evidence="1">
    <location>
        <begin position="437"/>
        <end position="583"/>
    </location>
</feature>
<feature type="compositionally biased region" description="Low complexity" evidence="1">
    <location>
        <begin position="471"/>
        <end position="499"/>
    </location>
</feature>
<organism evidence="2 3">
    <name type="scientific">Claviceps aff. purpurea</name>
    <dbReference type="NCBI Taxonomy" id="1967640"/>
    <lineage>
        <taxon>Eukaryota</taxon>
        <taxon>Fungi</taxon>
        <taxon>Dikarya</taxon>
        <taxon>Ascomycota</taxon>
        <taxon>Pezizomycotina</taxon>
        <taxon>Sordariomycetes</taxon>
        <taxon>Hypocreomycetidae</taxon>
        <taxon>Hypocreales</taxon>
        <taxon>Clavicipitaceae</taxon>
        <taxon>Claviceps</taxon>
    </lineage>
</organism>
<feature type="region of interest" description="Disordered" evidence="1">
    <location>
        <begin position="55"/>
        <end position="172"/>
    </location>
</feature>
<accession>A0A9P7QCB1</accession>
<protein>
    <submittedName>
        <fullName evidence="2">Uncharacterized protein</fullName>
    </submittedName>
</protein>
<comment type="caution">
    <text evidence="2">The sequence shown here is derived from an EMBL/GenBank/DDBJ whole genome shotgun (WGS) entry which is preliminary data.</text>
</comment>